<dbReference type="EMBL" id="QSKC01000023">
    <property type="protein sequence ID" value="RHE30683.1"/>
    <property type="molecule type" value="Genomic_DNA"/>
</dbReference>
<dbReference type="Pfam" id="PF14903">
    <property type="entry name" value="WG_beta_rep"/>
    <property type="match status" value="2"/>
</dbReference>
<keyword evidence="1" id="KW-0472">Membrane</keyword>
<evidence type="ECO:0000313" key="2">
    <source>
        <dbReference type="EMBL" id="RHE30683.1"/>
    </source>
</evidence>
<evidence type="ECO:0000256" key="1">
    <source>
        <dbReference type="SAM" id="Phobius"/>
    </source>
</evidence>
<comment type="caution">
    <text evidence="2">The sequence shown here is derived from an EMBL/GenBank/DDBJ whole genome shotgun (WGS) entry which is preliminary data.</text>
</comment>
<keyword evidence="1" id="KW-1133">Transmembrane helix</keyword>
<accession>A0A414IQQ6</accession>
<dbReference type="Proteomes" id="UP000285290">
    <property type="component" value="Unassembled WGS sequence"/>
</dbReference>
<gene>
    <name evidence="2" type="ORF">DW753_13455</name>
</gene>
<evidence type="ECO:0000313" key="3">
    <source>
        <dbReference type="Proteomes" id="UP000285290"/>
    </source>
</evidence>
<sequence>MKKFIYICLIIIIVLVFTSGIVIMKKNTQEAAGEASSVDNIQDSTEYQKIIAPITFQYTQDNDKEGNVYLVNEDTGKRILVDDGLYLYTDDLMDDEDLCRFISKTTHKIGFINTQGTIVIQPKYIKADKMQEGYAVVSENDNNDFFYINDDGEKLNNDTFEEAYNFVNGLARVKYHDNDWAIIRHAQVIVDNCDYINEFDPVEDNLITGVKNGVPVIMKLNLDNYEIEDIKSLDNYSEISKPLYSCFAIVKSKDGYGVLDLTSSEEVIASVWKSIDYEIIDDATWVGSHMRFICLADDGQYSVLEHQF</sequence>
<proteinExistence type="predicted"/>
<dbReference type="PANTHER" id="PTHR37841:SF1">
    <property type="entry name" value="DUF3298 DOMAIN-CONTAINING PROTEIN"/>
    <property type="match status" value="1"/>
</dbReference>
<feature type="transmembrane region" description="Helical" evidence="1">
    <location>
        <begin position="5"/>
        <end position="24"/>
    </location>
</feature>
<dbReference type="PANTHER" id="PTHR37841">
    <property type="entry name" value="GLR2918 PROTEIN"/>
    <property type="match status" value="1"/>
</dbReference>
<reference evidence="2 3" key="1">
    <citation type="submission" date="2018-08" db="EMBL/GenBank/DDBJ databases">
        <title>A genome reference for cultivated species of the human gut microbiota.</title>
        <authorList>
            <person name="Zou Y."/>
            <person name="Xue W."/>
            <person name="Luo G."/>
        </authorList>
    </citation>
    <scope>NUCLEOTIDE SEQUENCE [LARGE SCALE GENOMIC DNA]</scope>
    <source>
        <strain evidence="2 3">AM29-10</strain>
    </source>
</reference>
<keyword evidence="1" id="KW-0812">Transmembrane</keyword>
<organism evidence="2 3">
    <name type="scientific">Agathobacter rectalis</name>
    <dbReference type="NCBI Taxonomy" id="39491"/>
    <lineage>
        <taxon>Bacteria</taxon>
        <taxon>Bacillati</taxon>
        <taxon>Bacillota</taxon>
        <taxon>Clostridia</taxon>
        <taxon>Lachnospirales</taxon>
        <taxon>Lachnospiraceae</taxon>
        <taxon>Agathobacter</taxon>
    </lineage>
</organism>
<dbReference type="AlphaFoldDB" id="A0A414IQQ6"/>
<protein>
    <submittedName>
        <fullName evidence="2">WG repeat-containing protein</fullName>
    </submittedName>
</protein>
<name>A0A414IQQ6_9FIRM</name>
<dbReference type="InterPro" id="IPR032774">
    <property type="entry name" value="WG_beta_rep"/>
</dbReference>